<evidence type="ECO:0000256" key="3">
    <source>
        <dbReference type="ARBA" id="ARBA00022490"/>
    </source>
</evidence>
<reference evidence="7" key="1">
    <citation type="submission" date="2010-05" db="EMBL/GenBank/DDBJ databases">
        <title>The draft genome of Desulfonatronospira thiodismutans ASO3-1.</title>
        <authorList>
            <consortium name="US DOE Joint Genome Institute (JGI-PGF)"/>
            <person name="Lucas S."/>
            <person name="Copeland A."/>
            <person name="Lapidus A."/>
            <person name="Cheng J.-F."/>
            <person name="Bruce D."/>
            <person name="Goodwin L."/>
            <person name="Pitluck S."/>
            <person name="Chertkov O."/>
            <person name="Brettin T."/>
            <person name="Detter J.C."/>
            <person name="Han C."/>
            <person name="Land M.L."/>
            <person name="Hauser L."/>
            <person name="Kyrpides N."/>
            <person name="Mikhailova N."/>
            <person name="Muyzer G."/>
            <person name="Woyke T."/>
        </authorList>
    </citation>
    <scope>NUCLEOTIDE SEQUENCE [LARGE SCALE GENOMIC DNA]</scope>
    <source>
        <strain evidence="7">ASO3-1</strain>
    </source>
</reference>
<dbReference type="SUPFAM" id="SSF101116">
    <property type="entry name" value="Flagellar export chaperone FliS"/>
    <property type="match status" value="1"/>
</dbReference>
<comment type="subcellular location">
    <subcellularLocation>
        <location evidence="1 6">Cytoplasm</location>
        <location evidence="1 6">Cytosol</location>
    </subcellularLocation>
</comment>
<dbReference type="eggNOG" id="COG1516">
    <property type="taxonomic scope" value="Bacteria"/>
</dbReference>
<dbReference type="NCBIfam" id="TIGR00208">
    <property type="entry name" value="fliS"/>
    <property type="match status" value="1"/>
</dbReference>
<organism evidence="7 8">
    <name type="scientific">Desulfonatronospira thiodismutans ASO3-1</name>
    <dbReference type="NCBI Taxonomy" id="555779"/>
    <lineage>
        <taxon>Bacteria</taxon>
        <taxon>Pseudomonadati</taxon>
        <taxon>Thermodesulfobacteriota</taxon>
        <taxon>Desulfovibrionia</taxon>
        <taxon>Desulfovibrionales</taxon>
        <taxon>Desulfonatronovibrionaceae</taxon>
        <taxon>Desulfonatronospira</taxon>
    </lineage>
</organism>
<dbReference type="PANTHER" id="PTHR34773">
    <property type="entry name" value="FLAGELLAR SECRETION CHAPERONE FLIS"/>
    <property type="match status" value="1"/>
</dbReference>
<dbReference type="InterPro" id="IPR036584">
    <property type="entry name" value="FliS_sf"/>
</dbReference>
<comment type="similarity">
    <text evidence="2 6">Belongs to the FliS family.</text>
</comment>
<keyword evidence="3 6" id="KW-0963">Cytoplasm</keyword>
<keyword evidence="8" id="KW-1185">Reference proteome</keyword>
<dbReference type="GO" id="GO:0071973">
    <property type="term" value="P:bacterial-type flagellum-dependent cell motility"/>
    <property type="evidence" value="ECO:0007669"/>
    <property type="project" value="TreeGrafter"/>
</dbReference>
<dbReference type="CDD" id="cd16098">
    <property type="entry name" value="FliS"/>
    <property type="match status" value="1"/>
</dbReference>
<gene>
    <name evidence="7" type="ORF">Dthio_PD2540</name>
</gene>
<evidence type="ECO:0000313" key="8">
    <source>
        <dbReference type="Proteomes" id="UP000005496"/>
    </source>
</evidence>
<keyword evidence="4 6" id="KW-1005">Bacterial flagellum biogenesis</keyword>
<evidence type="ECO:0000313" key="7">
    <source>
        <dbReference type="EMBL" id="EFI35145.1"/>
    </source>
</evidence>
<proteinExistence type="inferred from homology"/>
<dbReference type="InterPro" id="IPR003713">
    <property type="entry name" value="FliS"/>
</dbReference>
<dbReference type="OrthoDB" id="5343669at2"/>
<evidence type="ECO:0000256" key="6">
    <source>
        <dbReference type="PIRNR" id="PIRNR039090"/>
    </source>
</evidence>
<dbReference type="GO" id="GO:0005829">
    <property type="term" value="C:cytosol"/>
    <property type="evidence" value="ECO:0007669"/>
    <property type="project" value="UniProtKB-SubCell"/>
</dbReference>
<dbReference type="EMBL" id="ACJN02000002">
    <property type="protein sequence ID" value="EFI35145.1"/>
    <property type="molecule type" value="Genomic_DNA"/>
</dbReference>
<dbReference type="RefSeq" id="WP_008870459.1">
    <property type="nucleotide sequence ID" value="NZ_ACJN02000002.1"/>
</dbReference>
<keyword evidence="7" id="KW-0966">Cell projection</keyword>
<evidence type="ECO:0000256" key="4">
    <source>
        <dbReference type="ARBA" id="ARBA00022795"/>
    </source>
</evidence>
<dbReference type="Pfam" id="PF02561">
    <property type="entry name" value="FliS"/>
    <property type="match status" value="1"/>
</dbReference>
<sequence length="127" mass="14469">MYSNAARAYFQTKVKTTTKEDLVVQLYEAAIKFLEQAKERIREKDYIAKGERIDRALMIIGELNSSLNAEKGGEVAKNLHAFYASCQARLLMASLKLDIEKIDEVINMLRQVSSAFAEVSRNQKHLQ</sequence>
<accession>D6SQW9</accession>
<keyword evidence="7" id="KW-0282">Flagellum</keyword>
<keyword evidence="5" id="KW-0143">Chaperone</keyword>
<keyword evidence="7" id="KW-0969">Cilium</keyword>
<dbReference type="Proteomes" id="UP000005496">
    <property type="component" value="Unassembled WGS sequence"/>
</dbReference>
<dbReference type="Gene3D" id="1.20.120.340">
    <property type="entry name" value="Flagellar protein FliS"/>
    <property type="match status" value="1"/>
</dbReference>
<dbReference type="PANTHER" id="PTHR34773:SF1">
    <property type="entry name" value="FLAGELLAR SECRETION CHAPERONE FLIS"/>
    <property type="match status" value="1"/>
</dbReference>
<comment type="caution">
    <text evidence="7">The sequence shown here is derived from an EMBL/GenBank/DDBJ whole genome shotgun (WGS) entry which is preliminary data.</text>
</comment>
<evidence type="ECO:0000256" key="5">
    <source>
        <dbReference type="ARBA" id="ARBA00023186"/>
    </source>
</evidence>
<evidence type="ECO:0000256" key="2">
    <source>
        <dbReference type="ARBA" id="ARBA00008787"/>
    </source>
</evidence>
<name>D6SQW9_9BACT</name>
<protein>
    <recommendedName>
        <fullName evidence="6">Flagellar secretion chaperone FliS</fullName>
    </recommendedName>
</protein>
<evidence type="ECO:0000256" key="1">
    <source>
        <dbReference type="ARBA" id="ARBA00004514"/>
    </source>
</evidence>
<dbReference type="AlphaFoldDB" id="D6SQW9"/>
<dbReference type="GO" id="GO:0044780">
    <property type="term" value="P:bacterial-type flagellum assembly"/>
    <property type="evidence" value="ECO:0007669"/>
    <property type="project" value="InterPro"/>
</dbReference>
<dbReference type="PIRSF" id="PIRSF039090">
    <property type="entry name" value="Flis"/>
    <property type="match status" value="1"/>
</dbReference>